<dbReference type="InterPro" id="IPR013120">
    <property type="entry name" value="FAR_NAD-bd"/>
</dbReference>
<sequence>MATAVVTGATGILGKEIVRELSEDSNRWRKVYALSRSKADQYPEHVEHAHLDLTSSARDMAKELQHIDPEYIFFSAYLANEDPDEATRINGEMLENFLESFVINRKERRLKRIVLVCGLKHYGVHLGNPKQPMEEDDPWIPEPPAPSNFYYRQQRSLQKFCTRHEIPWNVTYSNEVLGYAKGNFMNLATTIALYAAVHAEIGETLPFPGPEVGYTSFDCFTSSRLHAQFCNWVVHEPRARNQAFNTVNGDIESWQNLWPKFAEYFGLRVPADQFSGSAPDQSDKPMGDQAPITFVAAKMGLNAKEIKPNKLRQRIDLKRWSQRPEVQDTWKNLASRHGLDEDALDRATWDFAAFVLGRDFGLVANMNKARALGWTGYKDSWENFQEVFAELAEGKVIPPRT</sequence>
<dbReference type="CDD" id="cd08948">
    <property type="entry name" value="5beta-POR_like_SDR_a"/>
    <property type="match status" value="1"/>
</dbReference>
<keyword evidence="4" id="KW-1185">Reference proteome</keyword>
<evidence type="ECO:0000313" key="3">
    <source>
        <dbReference type="EMBL" id="KAF2013005.1"/>
    </source>
</evidence>
<reference evidence="3" key="1">
    <citation type="journal article" date="2020" name="Stud. Mycol.">
        <title>101 Dothideomycetes genomes: a test case for predicting lifestyles and emergence of pathogens.</title>
        <authorList>
            <person name="Haridas S."/>
            <person name="Albert R."/>
            <person name="Binder M."/>
            <person name="Bloem J."/>
            <person name="Labutti K."/>
            <person name="Salamov A."/>
            <person name="Andreopoulos B."/>
            <person name="Baker S."/>
            <person name="Barry K."/>
            <person name="Bills G."/>
            <person name="Bluhm B."/>
            <person name="Cannon C."/>
            <person name="Castanera R."/>
            <person name="Culley D."/>
            <person name="Daum C."/>
            <person name="Ezra D."/>
            <person name="Gonzalez J."/>
            <person name="Henrissat B."/>
            <person name="Kuo A."/>
            <person name="Liang C."/>
            <person name="Lipzen A."/>
            <person name="Lutzoni F."/>
            <person name="Magnuson J."/>
            <person name="Mondo S."/>
            <person name="Nolan M."/>
            <person name="Ohm R."/>
            <person name="Pangilinan J."/>
            <person name="Park H.-J."/>
            <person name="Ramirez L."/>
            <person name="Alfaro M."/>
            <person name="Sun H."/>
            <person name="Tritt A."/>
            <person name="Yoshinaga Y."/>
            <person name="Zwiers L.-H."/>
            <person name="Turgeon B."/>
            <person name="Goodwin S."/>
            <person name="Spatafora J."/>
            <person name="Crous P."/>
            <person name="Grigoriev I."/>
        </authorList>
    </citation>
    <scope>NUCLEOTIDE SEQUENCE</scope>
    <source>
        <strain evidence="3">CBS 175.79</strain>
    </source>
</reference>
<dbReference type="OrthoDB" id="1731983at2759"/>
<dbReference type="Pfam" id="PF22917">
    <property type="entry name" value="PRISE"/>
    <property type="match status" value="1"/>
</dbReference>
<dbReference type="InterPro" id="IPR055222">
    <property type="entry name" value="PRISE-like_Rossmann-fold"/>
</dbReference>
<dbReference type="Gene3D" id="3.40.50.720">
    <property type="entry name" value="NAD(P)-binding Rossmann-like Domain"/>
    <property type="match status" value="1"/>
</dbReference>
<dbReference type="AlphaFoldDB" id="A0A6A5XIB2"/>
<protein>
    <submittedName>
        <fullName evidence="3">NAD dependent epimerase/dehydratase family protein</fullName>
    </submittedName>
</protein>
<dbReference type="PANTHER" id="PTHR32487">
    <property type="entry name" value="3-OXO-DELTA(4,5)-STEROID 5-BETA-REDUCTASE"/>
    <property type="match status" value="1"/>
</dbReference>
<dbReference type="EMBL" id="ML978072">
    <property type="protein sequence ID" value="KAF2013005.1"/>
    <property type="molecule type" value="Genomic_DNA"/>
</dbReference>
<evidence type="ECO:0000259" key="1">
    <source>
        <dbReference type="Pfam" id="PF07993"/>
    </source>
</evidence>
<feature type="domain" description="PRISE-like Rossmann-fold" evidence="2">
    <location>
        <begin position="52"/>
        <end position="280"/>
    </location>
</feature>
<proteinExistence type="predicted"/>
<gene>
    <name evidence="3" type="ORF">BU24DRAFT_396276</name>
</gene>
<dbReference type="Proteomes" id="UP000799778">
    <property type="component" value="Unassembled WGS sequence"/>
</dbReference>
<evidence type="ECO:0000313" key="4">
    <source>
        <dbReference type="Proteomes" id="UP000799778"/>
    </source>
</evidence>
<name>A0A6A5XIB2_9PLEO</name>
<dbReference type="RefSeq" id="XP_033381344.1">
    <property type="nucleotide sequence ID" value="XM_033525295.1"/>
</dbReference>
<dbReference type="Pfam" id="PF07993">
    <property type="entry name" value="NAD_binding_4"/>
    <property type="match status" value="1"/>
</dbReference>
<feature type="domain" description="Thioester reductase (TE)" evidence="1">
    <location>
        <begin position="6"/>
        <end position="45"/>
    </location>
</feature>
<dbReference type="GeneID" id="54282692"/>
<dbReference type="SUPFAM" id="SSF51735">
    <property type="entry name" value="NAD(P)-binding Rossmann-fold domains"/>
    <property type="match status" value="1"/>
</dbReference>
<dbReference type="PANTHER" id="PTHR32487:SF0">
    <property type="entry name" value="3-OXO-DELTA(4,5)-STEROID 5-BETA-REDUCTASE"/>
    <property type="match status" value="1"/>
</dbReference>
<accession>A0A6A5XIB2</accession>
<dbReference type="InterPro" id="IPR036291">
    <property type="entry name" value="NAD(P)-bd_dom_sf"/>
</dbReference>
<evidence type="ECO:0000259" key="2">
    <source>
        <dbReference type="Pfam" id="PF22917"/>
    </source>
</evidence>
<organism evidence="3 4">
    <name type="scientific">Aaosphaeria arxii CBS 175.79</name>
    <dbReference type="NCBI Taxonomy" id="1450172"/>
    <lineage>
        <taxon>Eukaryota</taxon>
        <taxon>Fungi</taxon>
        <taxon>Dikarya</taxon>
        <taxon>Ascomycota</taxon>
        <taxon>Pezizomycotina</taxon>
        <taxon>Dothideomycetes</taxon>
        <taxon>Pleosporomycetidae</taxon>
        <taxon>Pleosporales</taxon>
        <taxon>Pleosporales incertae sedis</taxon>
        <taxon>Aaosphaeria</taxon>
    </lineage>
</organism>